<reference evidence="5 6" key="1">
    <citation type="submission" date="2017-03" db="EMBL/GenBank/DDBJ databases">
        <title>Genome of the blue death feigning beetle - Asbolus verrucosus.</title>
        <authorList>
            <person name="Rider S.D."/>
        </authorList>
    </citation>
    <scope>NUCLEOTIDE SEQUENCE [LARGE SCALE GENOMIC DNA]</scope>
    <source>
        <strain evidence="5">Butters</strain>
        <tissue evidence="5">Head and leg muscle</tissue>
    </source>
</reference>
<feature type="region of interest" description="Disordered" evidence="3">
    <location>
        <begin position="121"/>
        <end position="140"/>
    </location>
</feature>
<dbReference type="STRING" id="1661398.A0A482VDJ0"/>
<name>A0A482VDJ0_ASBVE</name>
<feature type="compositionally biased region" description="Gly residues" evidence="3">
    <location>
        <begin position="127"/>
        <end position="140"/>
    </location>
</feature>
<dbReference type="InterPro" id="IPR051217">
    <property type="entry name" value="Insect_Cuticle_Struc_Prot"/>
</dbReference>
<keyword evidence="1 2" id="KW-0193">Cuticle</keyword>
<dbReference type="PANTHER" id="PTHR12236">
    <property type="entry name" value="STRUCTURAL CONTITUENT OF CUTICLE"/>
    <property type="match status" value="1"/>
</dbReference>
<feature type="chain" id="PRO_5019764916" evidence="4">
    <location>
        <begin position="21"/>
        <end position="140"/>
    </location>
</feature>
<dbReference type="GO" id="GO:0005615">
    <property type="term" value="C:extracellular space"/>
    <property type="evidence" value="ECO:0007669"/>
    <property type="project" value="TreeGrafter"/>
</dbReference>
<comment type="caution">
    <text evidence="5">The sequence shown here is derived from an EMBL/GenBank/DDBJ whole genome shotgun (WGS) entry which is preliminary data.</text>
</comment>
<dbReference type="Pfam" id="PF00379">
    <property type="entry name" value="Chitin_bind_4"/>
    <property type="match status" value="1"/>
</dbReference>
<sequence length="140" mass="15089">MFHFNSKAVFSLSFAVFVCANAGYLGGLEGGFEGHIGGGGISYGGDYGGEHEDHYEHPKYQYQYAVHDPHTGDEKQHIEERDGDQVKGTYSLKEADGTTRVVEYKADKHSGFHAVVHKLGQPTHQTGGQGGIGGGYGGHY</sequence>
<evidence type="ECO:0000256" key="1">
    <source>
        <dbReference type="ARBA" id="ARBA00022460"/>
    </source>
</evidence>
<evidence type="ECO:0000256" key="3">
    <source>
        <dbReference type="SAM" id="MobiDB-lite"/>
    </source>
</evidence>
<dbReference type="InterPro" id="IPR000618">
    <property type="entry name" value="Insect_cuticle"/>
</dbReference>
<dbReference type="GO" id="GO:0031012">
    <property type="term" value="C:extracellular matrix"/>
    <property type="evidence" value="ECO:0007669"/>
    <property type="project" value="TreeGrafter"/>
</dbReference>
<dbReference type="PROSITE" id="PS00233">
    <property type="entry name" value="CHIT_BIND_RR_1"/>
    <property type="match status" value="1"/>
</dbReference>
<dbReference type="OrthoDB" id="8192957at2759"/>
<evidence type="ECO:0000256" key="2">
    <source>
        <dbReference type="PROSITE-ProRule" id="PRU00497"/>
    </source>
</evidence>
<dbReference type="PRINTS" id="PR00947">
    <property type="entry name" value="CUTICLE"/>
</dbReference>
<proteinExistence type="predicted"/>
<dbReference type="GO" id="GO:0042302">
    <property type="term" value="F:structural constituent of cuticle"/>
    <property type="evidence" value="ECO:0007669"/>
    <property type="project" value="UniProtKB-UniRule"/>
</dbReference>
<dbReference type="Proteomes" id="UP000292052">
    <property type="component" value="Unassembled WGS sequence"/>
</dbReference>
<accession>A0A482VDJ0</accession>
<organism evidence="5 6">
    <name type="scientific">Asbolus verrucosus</name>
    <name type="common">Desert ironclad beetle</name>
    <dbReference type="NCBI Taxonomy" id="1661398"/>
    <lineage>
        <taxon>Eukaryota</taxon>
        <taxon>Metazoa</taxon>
        <taxon>Ecdysozoa</taxon>
        <taxon>Arthropoda</taxon>
        <taxon>Hexapoda</taxon>
        <taxon>Insecta</taxon>
        <taxon>Pterygota</taxon>
        <taxon>Neoptera</taxon>
        <taxon>Endopterygota</taxon>
        <taxon>Coleoptera</taxon>
        <taxon>Polyphaga</taxon>
        <taxon>Cucujiformia</taxon>
        <taxon>Tenebrionidae</taxon>
        <taxon>Pimeliinae</taxon>
        <taxon>Asbolus</taxon>
    </lineage>
</organism>
<gene>
    <name evidence="5" type="ORF">BDFB_012693</name>
</gene>
<protein>
    <submittedName>
        <fullName evidence="5">Chitin bind 4 domain containing protein</fullName>
    </submittedName>
</protein>
<evidence type="ECO:0000313" key="5">
    <source>
        <dbReference type="EMBL" id="RZB54428.1"/>
    </source>
</evidence>
<evidence type="ECO:0000256" key="4">
    <source>
        <dbReference type="SAM" id="SignalP"/>
    </source>
</evidence>
<feature type="signal peptide" evidence="4">
    <location>
        <begin position="1"/>
        <end position="20"/>
    </location>
</feature>
<dbReference type="EMBL" id="QDEB01110655">
    <property type="protein sequence ID" value="RZB54428.1"/>
    <property type="molecule type" value="Genomic_DNA"/>
</dbReference>
<dbReference type="AlphaFoldDB" id="A0A482VDJ0"/>
<keyword evidence="4" id="KW-0732">Signal</keyword>
<dbReference type="InterPro" id="IPR031311">
    <property type="entry name" value="CHIT_BIND_RR_consensus"/>
</dbReference>
<keyword evidence="6" id="KW-1185">Reference proteome</keyword>
<dbReference type="PROSITE" id="PS51155">
    <property type="entry name" value="CHIT_BIND_RR_2"/>
    <property type="match status" value="1"/>
</dbReference>
<evidence type="ECO:0000313" key="6">
    <source>
        <dbReference type="Proteomes" id="UP000292052"/>
    </source>
</evidence>
<dbReference type="PANTHER" id="PTHR12236:SF75">
    <property type="entry name" value="CUTICULAR PROTEIN 62BB, ISOFORM A"/>
    <property type="match status" value="1"/>
</dbReference>